<keyword evidence="3" id="KW-1185">Reference proteome</keyword>
<name>A0A563EG12_9PSEU</name>
<dbReference type="Proteomes" id="UP000316639">
    <property type="component" value="Unassembled WGS sequence"/>
</dbReference>
<evidence type="ECO:0000256" key="1">
    <source>
        <dbReference type="SAM" id="Phobius"/>
    </source>
</evidence>
<evidence type="ECO:0000313" key="2">
    <source>
        <dbReference type="EMBL" id="TWP45137.1"/>
    </source>
</evidence>
<protein>
    <submittedName>
        <fullName evidence="2">Uncharacterized protein</fullName>
    </submittedName>
</protein>
<proteinExistence type="predicted"/>
<organism evidence="2 3">
    <name type="scientific">Lentzea tibetensis</name>
    <dbReference type="NCBI Taxonomy" id="2591470"/>
    <lineage>
        <taxon>Bacteria</taxon>
        <taxon>Bacillati</taxon>
        <taxon>Actinomycetota</taxon>
        <taxon>Actinomycetes</taxon>
        <taxon>Pseudonocardiales</taxon>
        <taxon>Pseudonocardiaceae</taxon>
        <taxon>Lentzea</taxon>
    </lineage>
</organism>
<reference evidence="2 3" key="1">
    <citation type="submission" date="2019-07" db="EMBL/GenBank/DDBJ databases">
        <title>Lentzea xizangensis sp. nov., isolated from Qinghai-Tibetan Plateau Soils.</title>
        <authorList>
            <person name="Huang J."/>
        </authorList>
    </citation>
    <scope>NUCLEOTIDE SEQUENCE [LARGE SCALE GENOMIC DNA]</scope>
    <source>
        <strain evidence="2 3">FXJ1.1311</strain>
    </source>
</reference>
<comment type="caution">
    <text evidence="2">The sequence shown here is derived from an EMBL/GenBank/DDBJ whole genome shotgun (WGS) entry which is preliminary data.</text>
</comment>
<keyword evidence="1" id="KW-0472">Membrane</keyword>
<sequence>MPGWRCARLARAQRPARRASLGGARYCGGLGSGAWMAGWRGVWVELVGWGWLGGLGLGLGLRLGWG</sequence>
<dbReference type="EMBL" id="VOBR01000044">
    <property type="protein sequence ID" value="TWP45137.1"/>
    <property type="molecule type" value="Genomic_DNA"/>
</dbReference>
<evidence type="ECO:0000313" key="3">
    <source>
        <dbReference type="Proteomes" id="UP000316639"/>
    </source>
</evidence>
<gene>
    <name evidence="2" type="ORF">FKR81_39955</name>
</gene>
<feature type="transmembrane region" description="Helical" evidence="1">
    <location>
        <begin position="46"/>
        <end position="65"/>
    </location>
</feature>
<accession>A0A563EG12</accession>
<keyword evidence="1" id="KW-0812">Transmembrane</keyword>
<dbReference type="AlphaFoldDB" id="A0A563EG12"/>
<keyword evidence="1" id="KW-1133">Transmembrane helix</keyword>